<dbReference type="PANTHER" id="PTHR45887">
    <property type="entry name" value="TRANSLATION INITIATION FACTOR EIF-2B SUBUNIT EPSILON"/>
    <property type="match status" value="1"/>
</dbReference>
<evidence type="ECO:0000256" key="1">
    <source>
        <dbReference type="ARBA" id="ARBA00004514"/>
    </source>
</evidence>
<dbReference type="PANTHER" id="PTHR45887:SF1">
    <property type="entry name" value="TRANSLATION INITIATION FACTOR EIF-2B SUBUNIT EPSILON"/>
    <property type="match status" value="1"/>
</dbReference>
<sequence length="791" mass="86033">MSLGQDDMVQDEGLQAVVLCDVFNQRFSPLTLDIPRCLMPLCNAPLIEWTLESLALAGVQEVFFLAAWHTSAIREYLETHHPRLLRPVGRSQANTSALTRASLIAVPEARSIGDAMRELDAHQVIKGDFLLVHGDAVGCMDLASIVQAHRQRRRADRNAIMTICTMPCAEHSRSRPLGDQSVFTTVPATSQLVHYTSVPGIPPKRLVKLPLELFEDASQSISGMGAELDVRNDLVDCGVDVCSLDVPPLFTENFDYQSLRRDFVHGILTSDLLESKIYIHVAPPAGATSTSSGGPWSTNVCGMLGSPAFGGGYMMRASDPVSYDAASRDILSGWTHPFSPRNGLPGGAIYKSLAGLRYIGEEVAMAKSAHLGNFSLLGAGATVEENAQIRHSILGRDVIIGAESAVSNSYIWDGVTIGRNCSINGCIISRGVRILDGVSLSAGTLVGEGCVIGPCVALGRNARISRHAPRDEDDWDDDDDGSVHAGEDNSAELGTSAQGYLWPPLEPRNGDDSDDEDEDPHECAANAQLYQILNDTEVQLTDDSLSSIDADSDAFVDSDTESDISSDDSIPSFMSARGSMSLTLPDGAESQTLGEKMESEQRLSEFRAEAEASLARAMEESHAPDNAAIELKTLRMASNVPTSEVKKVAIPFILGRCNVEQAKETADFLDHWGPLIREVAQDDQVEALAVMQSYCALNPSQMRLFVPLLKKVYNDELVADEAMLAWWKHPSSRRVVLDVPSQTQWSGSVSPEQIVLELRKRAEPVVRHIIESLMSDDDDDDSDDEEEEEDE</sequence>
<keyword evidence="10" id="KW-1185">Reference proteome</keyword>
<dbReference type="Pfam" id="PF02020">
    <property type="entry name" value="W2"/>
    <property type="match status" value="1"/>
</dbReference>
<evidence type="ECO:0000256" key="7">
    <source>
        <dbReference type="SAM" id="MobiDB-lite"/>
    </source>
</evidence>
<feature type="domain" description="W2" evidence="8">
    <location>
        <begin position="600"/>
        <end position="783"/>
    </location>
</feature>
<dbReference type="Proteomes" id="UP001219933">
    <property type="component" value="Chromosome 4"/>
</dbReference>
<comment type="subunit">
    <text evidence="6">Component of the translation initiation factor 2B (eIF2B) complex which is a heterodecamer of two sets of five different subunits: alpha, beta, gamma, delta and epsilon. Subunits alpha, beta and delta comprise a regulatory subcomplex and subunits epsilon and gamma comprise a catalytic subcomplex. Within the complex, the hexameric regulatory complex resides at the center, with the two heterodimeric catalytic subcomplexes bound on opposite sides.</text>
</comment>
<dbReference type="InterPro" id="IPR003307">
    <property type="entry name" value="W2_domain"/>
</dbReference>
<dbReference type="EMBL" id="CP119880">
    <property type="protein sequence ID" value="WFD36354.1"/>
    <property type="molecule type" value="Genomic_DNA"/>
</dbReference>
<dbReference type="InterPro" id="IPR016024">
    <property type="entry name" value="ARM-type_fold"/>
</dbReference>
<dbReference type="GO" id="GO:0005085">
    <property type="term" value="F:guanyl-nucleotide exchange factor activity"/>
    <property type="evidence" value="ECO:0007669"/>
    <property type="project" value="InterPro"/>
</dbReference>
<accession>A0AAF0EWB4</accession>
<protein>
    <recommendedName>
        <fullName evidence="4">Translation initiation factor eIF2B subunit epsilon</fullName>
    </recommendedName>
    <alternativeName>
        <fullName evidence="5">eIF2B GDP-GTP exchange factor subunit epsilon</fullName>
    </alternativeName>
</protein>
<dbReference type="Gene3D" id="1.25.40.180">
    <property type="match status" value="1"/>
</dbReference>
<dbReference type="GO" id="GO:0005829">
    <property type="term" value="C:cytosol"/>
    <property type="evidence" value="ECO:0007669"/>
    <property type="project" value="UniProtKB-SubCell"/>
</dbReference>
<dbReference type="GO" id="GO:0005851">
    <property type="term" value="C:eukaryotic translation initiation factor 2B complex"/>
    <property type="evidence" value="ECO:0007669"/>
    <property type="project" value="TreeGrafter"/>
</dbReference>
<dbReference type="CDD" id="cd04197">
    <property type="entry name" value="eIF-2B_epsilon_N"/>
    <property type="match status" value="1"/>
</dbReference>
<organism evidence="9 10">
    <name type="scientific">Malassezia cuniculi</name>
    <dbReference type="NCBI Taxonomy" id="948313"/>
    <lineage>
        <taxon>Eukaryota</taxon>
        <taxon>Fungi</taxon>
        <taxon>Dikarya</taxon>
        <taxon>Basidiomycota</taxon>
        <taxon>Ustilaginomycotina</taxon>
        <taxon>Malasseziomycetes</taxon>
        <taxon>Malasseziales</taxon>
        <taxon>Malasseziaceae</taxon>
        <taxon>Malassezia</taxon>
    </lineage>
</organism>
<dbReference type="Gene3D" id="3.90.550.10">
    <property type="entry name" value="Spore Coat Polysaccharide Biosynthesis Protein SpsA, Chain A"/>
    <property type="match status" value="1"/>
</dbReference>
<dbReference type="InterPro" id="IPR056764">
    <property type="entry name" value="LbH_EIF2B3/5"/>
</dbReference>
<dbReference type="AlphaFoldDB" id="A0AAF0EWB4"/>
<dbReference type="CDD" id="cd11558">
    <property type="entry name" value="W2_eIF2B_epsilon"/>
    <property type="match status" value="1"/>
</dbReference>
<dbReference type="PROSITE" id="PS51363">
    <property type="entry name" value="W2"/>
    <property type="match status" value="1"/>
</dbReference>
<name>A0AAF0EWB4_9BASI</name>
<keyword evidence="3" id="KW-0963">Cytoplasm</keyword>
<evidence type="ECO:0000256" key="5">
    <source>
        <dbReference type="ARBA" id="ARBA00044345"/>
    </source>
</evidence>
<feature type="compositionally biased region" description="Acidic residues" evidence="7">
    <location>
        <begin position="471"/>
        <end position="480"/>
    </location>
</feature>
<evidence type="ECO:0000256" key="6">
    <source>
        <dbReference type="ARBA" id="ARBA00046432"/>
    </source>
</evidence>
<gene>
    <name evidence="9" type="primary">GCD6</name>
    <name evidence="9" type="ORF">MCUN1_003233</name>
</gene>
<dbReference type="InterPro" id="IPR051956">
    <property type="entry name" value="eIF2B_epsilon"/>
</dbReference>
<keyword evidence="9" id="KW-0648">Protein biosynthesis</keyword>
<feature type="region of interest" description="Disordered" evidence="7">
    <location>
        <begin position="466"/>
        <end position="521"/>
    </location>
</feature>
<feature type="region of interest" description="Disordered" evidence="7">
    <location>
        <begin position="552"/>
        <end position="572"/>
    </location>
</feature>
<feature type="compositionally biased region" description="Acidic residues" evidence="7">
    <location>
        <begin position="774"/>
        <end position="791"/>
    </location>
</feature>
<evidence type="ECO:0000256" key="3">
    <source>
        <dbReference type="ARBA" id="ARBA00022490"/>
    </source>
</evidence>
<feature type="compositionally biased region" description="Acidic residues" evidence="7">
    <location>
        <begin position="552"/>
        <end position="566"/>
    </location>
</feature>
<dbReference type="InterPro" id="IPR029044">
    <property type="entry name" value="Nucleotide-diphossugar_trans"/>
</dbReference>
<evidence type="ECO:0000313" key="10">
    <source>
        <dbReference type="Proteomes" id="UP001219933"/>
    </source>
</evidence>
<comment type="subcellular location">
    <subcellularLocation>
        <location evidence="1">Cytoplasm</location>
        <location evidence="1">Cytosol</location>
    </subcellularLocation>
</comment>
<proteinExistence type="inferred from homology"/>
<keyword evidence="9" id="KW-0396">Initiation factor</keyword>
<evidence type="ECO:0000259" key="8">
    <source>
        <dbReference type="PROSITE" id="PS51363"/>
    </source>
</evidence>
<dbReference type="SUPFAM" id="SSF53448">
    <property type="entry name" value="Nucleotide-diphospho-sugar transferases"/>
    <property type="match status" value="1"/>
</dbReference>
<dbReference type="InterPro" id="IPR044123">
    <property type="entry name" value="W2_eIF2B_epsilon"/>
</dbReference>
<reference evidence="9" key="1">
    <citation type="submission" date="2023-03" db="EMBL/GenBank/DDBJ databases">
        <title>Mating type loci evolution in Malassezia.</title>
        <authorList>
            <person name="Coelho M.A."/>
        </authorList>
    </citation>
    <scope>NUCLEOTIDE SEQUENCE</scope>
    <source>
        <strain evidence="9">CBS 11721</strain>
    </source>
</reference>
<feature type="region of interest" description="Disordered" evidence="7">
    <location>
        <begin position="772"/>
        <end position="791"/>
    </location>
</feature>
<evidence type="ECO:0000313" key="9">
    <source>
        <dbReference type="EMBL" id="WFD36354.1"/>
    </source>
</evidence>
<evidence type="ECO:0000256" key="4">
    <source>
        <dbReference type="ARBA" id="ARBA00044144"/>
    </source>
</evidence>
<dbReference type="GO" id="GO:0003743">
    <property type="term" value="F:translation initiation factor activity"/>
    <property type="evidence" value="ECO:0007669"/>
    <property type="project" value="UniProtKB-KW"/>
</dbReference>
<evidence type="ECO:0000256" key="2">
    <source>
        <dbReference type="ARBA" id="ARBA00007878"/>
    </source>
</evidence>
<comment type="similarity">
    <text evidence="2">Belongs to the eIF-2B gamma/epsilon subunits family.</text>
</comment>
<dbReference type="SUPFAM" id="SSF48371">
    <property type="entry name" value="ARM repeat"/>
    <property type="match status" value="1"/>
</dbReference>
<dbReference type="Pfam" id="PF25084">
    <property type="entry name" value="LbH_EIF2B"/>
    <property type="match status" value="1"/>
</dbReference>
<dbReference type="Gene3D" id="2.160.10.10">
    <property type="entry name" value="Hexapeptide repeat proteins"/>
    <property type="match status" value="1"/>
</dbReference>
<dbReference type="InterPro" id="IPR035543">
    <property type="entry name" value="eIF-2B_epsilon_N"/>
</dbReference>
<dbReference type="GO" id="GO:0031369">
    <property type="term" value="F:translation initiation factor binding"/>
    <property type="evidence" value="ECO:0007669"/>
    <property type="project" value="InterPro"/>
</dbReference>